<evidence type="ECO:0000313" key="2">
    <source>
        <dbReference type="Proteomes" id="UP001279734"/>
    </source>
</evidence>
<reference evidence="1" key="1">
    <citation type="submission" date="2023-05" db="EMBL/GenBank/DDBJ databases">
        <title>Nepenthes gracilis genome sequencing.</title>
        <authorList>
            <person name="Fukushima K."/>
        </authorList>
    </citation>
    <scope>NUCLEOTIDE SEQUENCE</scope>
    <source>
        <strain evidence="1">SING2019-196</strain>
    </source>
</reference>
<dbReference type="Proteomes" id="UP001279734">
    <property type="component" value="Unassembled WGS sequence"/>
</dbReference>
<keyword evidence="2" id="KW-1185">Reference proteome</keyword>
<evidence type="ECO:0000313" key="1">
    <source>
        <dbReference type="EMBL" id="GMH17590.1"/>
    </source>
</evidence>
<dbReference type="AlphaFoldDB" id="A0AAD3SV48"/>
<sequence length="93" mass="10105">MEHVSESITKSGVYGVSAGTFISSPKQLLSDAVWGFGRYQGWTWSTLTTFTKGILLVKQQLIEALVLALPKFGEVLIVDCDASHIGIDIAFSQ</sequence>
<dbReference type="EMBL" id="BSYO01000018">
    <property type="protein sequence ID" value="GMH17590.1"/>
    <property type="molecule type" value="Genomic_DNA"/>
</dbReference>
<proteinExistence type="predicted"/>
<comment type="caution">
    <text evidence="1">The sequence shown here is derived from an EMBL/GenBank/DDBJ whole genome shotgun (WGS) entry which is preliminary data.</text>
</comment>
<accession>A0AAD3SV48</accession>
<protein>
    <submittedName>
        <fullName evidence="1">Uncharacterized protein</fullName>
    </submittedName>
</protein>
<gene>
    <name evidence="1" type="ORF">Nepgr_019431</name>
</gene>
<organism evidence="1 2">
    <name type="scientific">Nepenthes gracilis</name>
    <name type="common">Slender pitcher plant</name>
    <dbReference type="NCBI Taxonomy" id="150966"/>
    <lineage>
        <taxon>Eukaryota</taxon>
        <taxon>Viridiplantae</taxon>
        <taxon>Streptophyta</taxon>
        <taxon>Embryophyta</taxon>
        <taxon>Tracheophyta</taxon>
        <taxon>Spermatophyta</taxon>
        <taxon>Magnoliopsida</taxon>
        <taxon>eudicotyledons</taxon>
        <taxon>Gunneridae</taxon>
        <taxon>Pentapetalae</taxon>
        <taxon>Caryophyllales</taxon>
        <taxon>Nepenthaceae</taxon>
        <taxon>Nepenthes</taxon>
    </lineage>
</organism>
<name>A0AAD3SV48_NEPGR</name>